<dbReference type="PANTHER" id="PTHR43194:SF2">
    <property type="entry name" value="PEROXISOMAL MEMBRANE PROTEIN LPX1"/>
    <property type="match status" value="1"/>
</dbReference>
<evidence type="ECO:0000313" key="2">
    <source>
        <dbReference type="EMBL" id="NEX64857.1"/>
    </source>
</evidence>
<organism evidence="2 3">
    <name type="scientific">Noviherbaspirillum galbum</name>
    <dbReference type="NCBI Taxonomy" id="2709383"/>
    <lineage>
        <taxon>Bacteria</taxon>
        <taxon>Pseudomonadati</taxon>
        <taxon>Pseudomonadota</taxon>
        <taxon>Betaproteobacteria</taxon>
        <taxon>Burkholderiales</taxon>
        <taxon>Oxalobacteraceae</taxon>
        <taxon>Noviherbaspirillum</taxon>
    </lineage>
</organism>
<dbReference type="PANTHER" id="PTHR43194">
    <property type="entry name" value="HYDROLASE ALPHA/BETA FOLD FAMILY"/>
    <property type="match status" value="1"/>
</dbReference>
<dbReference type="InterPro" id="IPR029058">
    <property type="entry name" value="AB_hydrolase_fold"/>
</dbReference>
<dbReference type="Pfam" id="PF12146">
    <property type="entry name" value="Hydrolase_4"/>
    <property type="match status" value="1"/>
</dbReference>
<gene>
    <name evidence="2" type="ORF">G3574_27565</name>
</gene>
<keyword evidence="3" id="KW-1185">Reference proteome</keyword>
<comment type="caution">
    <text evidence="2">The sequence shown here is derived from an EMBL/GenBank/DDBJ whole genome shotgun (WGS) entry which is preliminary data.</text>
</comment>
<evidence type="ECO:0000259" key="1">
    <source>
        <dbReference type="Pfam" id="PF12146"/>
    </source>
</evidence>
<dbReference type="AlphaFoldDB" id="A0A6B3SVT0"/>
<feature type="domain" description="Serine aminopeptidase S33" evidence="1">
    <location>
        <begin position="72"/>
        <end position="298"/>
    </location>
</feature>
<dbReference type="SUPFAM" id="SSF53474">
    <property type="entry name" value="alpha/beta-Hydrolases"/>
    <property type="match status" value="1"/>
</dbReference>
<dbReference type="RefSeq" id="WP_163968773.1">
    <property type="nucleotide sequence ID" value="NZ_JAAIVB010000085.1"/>
</dbReference>
<dbReference type="Gene3D" id="3.40.50.1820">
    <property type="entry name" value="alpha/beta hydrolase"/>
    <property type="match status" value="1"/>
</dbReference>
<reference evidence="2 3" key="1">
    <citation type="submission" date="2020-02" db="EMBL/GenBank/DDBJ databases">
        <authorList>
            <person name="Kim M.K."/>
        </authorList>
    </citation>
    <scope>NUCLEOTIDE SEQUENCE [LARGE SCALE GENOMIC DNA]</scope>
    <source>
        <strain evidence="2 3">17J57-3</strain>
    </source>
</reference>
<protein>
    <submittedName>
        <fullName evidence="2">Alpha/beta fold hydrolase</fullName>
    </submittedName>
</protein>
<dbReference type="InterPro" id="IPR050228">
    <property type="entry name" value="Carboxylesterase_BioH"/>
</dbReference>
<dbReference type="GO" id="GO:0016787">
    <property type="term" value="F:hydrolase activity"/>
    <property type="evidence" value="ECO:0007669"/>
    <property type="project" value="UniProtKB-KW"/>
</dbReference>
<name>A0A6B3SVT0_9BURK</name>
<dbReference type="Proteomes" id="UP000482155">
    <property type="component" value="Unassembled WGS sequence"/>
</dbReference>
<keyword evidence="2" id="KW-0378">Hydrolase</keyword>
<sequence length="358" mass="38170">MKTIVRVSIPLVVLLVALAAAIAFGGPVIPPTLHSVSDPFRTVDFSDLPAARGFVARDNTRLAYRAYLPASNPRGSVVLVHGSAGSSTSMHVLAKALSKAGFAVYALDIRGHGDSGIRGEIGYVGQLEDDLEDFVHAVKPASPATLGGFSSGGGFALRFAGDRRQKLFASYLLLSPYIGYDAPTRRKASGGWVSVGVPRYVAISLLNRIHLHSFDDLPVIRFAIDDAAERLLTPTYSYALIENFEPLRDYRKNIRAAAQPMRIVAGQEDELFFADQFDGLFKSAGRPVPVTLVPGVGHIPLTLKAEAVAEVVRAKEMMDARPEAQTAGLILRAAQSHPSRQPVFAANADAAGAQAGGQ</sequence>
<evidence type="ECO:0000313" key="3">
    <source>
        <dbReference type="Proteomes" id="UP000482155"/>
    </source>
</evidence>
<accession>A0A6B3SVT0</accession>
<dbReference type="EMBL" id="JAAIVB010000085">
    <property type="protein sequence ID" value="NEX64857.1"/>
    <property type="molecule type" value="Genomic_DNA"/>
</dbReference>
<dbReference type="InterPro" id="IPR022742">
    <property type="entry name" value="Hydrolase_4"/>
</dbReference>
<proteinExistence type="predicted"/>